<keyword evidence="1" id="KW-0479">Metal-binding</keyword>
<organism evidence="6 7">
    <name type="scientific">Lactuca sativa</name>
    <name type="common">Garden lettuce</name>
    <dbReference type="NCBI Taxonomy" id="4236"/>
    <lineage>
        <taxon>Eukaryota</taxon>
        <taxon>Viridiplantae</taxon>
        <taxon>Streptophyta</taxon>
        <taxon>Embryophyta</taxon>
        <taxon>Tracheophyta</taxon>
        <taxon>Spermatophyta</taxon>
        <taxon>Magnoliopsida</taxon>
        <taxon>eudicotyledons</taxon>
        <taxon>Gunneridae</taxon>
        <taxon>Pentapetalae</taxon>
        <taxon>asterids</taxon>
        <taxon>campanulids</taxon>
        <taxon>Asterales</taxon>
        <taxon>Asteraceae</taxon>
        <taxon>Cichorioideae</taxon>
        <taxon>Cichorieae</taxon>
        <taxon>Lactucinae</taxon>
        <taxon>Lactuca</taxon>
    </lineage>
</organism>
<dbReference type="AlphaFoldDB" id="A0A9R1X026"/>
<gene>
    <name evidence="6" type="ORF">LSAT_V11C800404720</name>
</gene>
<comment type="caution">
    <text evidence="6">The sequence shown here is derived from an EMBL/GenBank/DDBJ whole genome shotgun (WGS) entry which is preliminary data.</text>
</comment>
<evidence type="ECO:0000256" key="4">
    <source>
        <dbReference type="PROSITE-ProRule" id="PRU00325"/>
    </source>
</evidence>
<proteinExistence type="predicted"/>
<dbReference type="InterPro" id="IPR007527">
    <property type="entry name" value="Znf_SWIM"/>
</dbReference>
<protein>
    <recommendedName>
        <fullName evidence="5">SWIM-type domain-containing protein</fullName>
    </recommendedName>
</protein>
<reference evidence="6 7" key="1">
    <citation type="journal article" date="2017" name="Nat. Commun.">
        <title>Genome assembly with in vitro proximity ligation data and whole-genome triplication in lettuce.</title>
        <authorList>
            <person name="Reyes-Chin-Wo S."/>
            <person name="Wang Z."/>
            <person name="Yang X."/>
            <person name="Kozik A."/>
            <person name="Arikit S."/>
            <person name="Song C."/>
            <person name="Xia L."/>
            <person name="Froenicke L."/>
            <person name="Lavelle D.O."/>
            <person name="Truco M.J."/>
            <person name="Xia R."/>
            <person name="Zhu S."/>
            <person name="Xu C."/>
            <person name="Xu H."/>
            <person name="Xu X."/>
            <person name="Cox K."/>
            <person name="Korf I."/>
            <person name="Meyers B.C."/>
            <person name="Michelmore R.W."/>
        </authorList>
    </citation>
    <scope>NUCLEOTIDE SEQUENCE [LARGE SCALE GENOMIC DNA]</scope>
    <source>
        <strain evidence="7">cv. Salinas</strain>
        <tissue evidence="6">Seedlings</tissue>
    </source>
</reference>
<keyword evidence="7" id="KW-1185">Reference proteome</keyword>
<keyword evidence="3" id="KW-0862">Zinc</keyword>
<evidence type="ECO:0000313" key="7">
    <source>
        <dbReference type="Proteomes" id="UP000235145"/>
    </source>
</evidence>
<dbReference type="PANTHER" id="PTHR31973:SF195">
    <property type="entry name" value="MUDR FAMILY TRANSPOSASE"/>
    <property type="match status" value="1"/>
</dbReference>
<dbReference type="EMBL" id="NBSK02000008">
    <property type="protein sequence ID" value="KAJ0193164.1"/>
    <property type="molecule type" value="Genomic_DNA"/>
</dbReference>
<evidence type="ECO:0000256" key="1">
    <source>
        <dbReference type="ARBA" id="ARBA00022723"/>
    </source>
</evidence>
<dbReference type="GO" id="GO:0008270">
    <property type="term" value="F:zinc ion binding"/>
    <property type="evidence" value="ECO:0007669"/>
    <property type="project" value="UniProtKB-KW"/>
</dbReference>
<evidence type="ECO:0000256" key="3">
    <source>
        <dbReference type="ARBA" id="ARBA00022833"/>
    </source>
</evidence>
<dbReference type="PANTHER" id="PTHR31973">
    <property type="entry name" value="POLYPROTEIN, PUTATIVE-RELATED"/>
    <property type="match status" value="1"/>
</dbReference>
<name>A0A9R1X026_LACSA</name>
<dbReference type="Proteomes" id="UP000235145">
    <property type="component" value="Unassembled WGS sequence"/>
</dbReference>
<evidence type="ECO:0000259" key="5">
    <source>
        <dbReference type="PROSITE" id="PS50966"/>
    </source>
</evidence>
<keyword evidence="2 4" id="KW-0863">Zinc-finger</keyword>
<sequence length="244" mass="28632">MVILVCIFHNGKRVYALTMLRVTLRKSFQRIHLYCYNFERNNLETVTHIKTSYDNQFEYFFMSIVRVCQTCLFPIIIIDRAHLQGKYLDTIFIAVNMDSNNQDMTSLAIIFDRANSMECPFNPCSSNTIAKSIKALSKDARKLPITIFLLISSNNPTMQCQRHNVGDQTEKDVTEYVQKVIKRRINKSFGFLVYRIDHRIYEVTNQMKNGVLQFDLYFCTCGKWKLFSIPCSHAIDVLKELRYQ</sequence>
<dbReference type="Pfam" id="PF04434">
    <property type="entry name" value="SWIM"/>
    <property type="match status" value="1"/>
</dbReference>
<evidence type="ECO:0000256" key="2">
    <source>
        <dbReference type="ARBA" id="ARBA00022771"/>
    </source>
</evidence>
<feature type="domain" description="SWIM-type" evidence="5">
    <location>
        <begin position="201"/>
        <end position="242"/>
    </location>
</feature>
<evidence type="ECO:0000313" key="6">
    <source>
        <dbReference type="EMBL" id="KAJ0193164.1"/>
    </source>
</evidence>
<dbReference type="SMART" id="SM00575">
    <property type="entry name" value="ZnF_PMZ"/>
    <property type="match status" value="1"/>
</dbReference>
<dbReference type="PROSITE" id="PS50966">
    <property type="entry name" value="ZF_SWIM"/>
    <property type="match status" value="1"/>
</dbReference>
<accession>A0A9R1X026</accession>
<dbReference type="InterPro" id="IPR006564">
    <property type="entry name" value="Znf_PMZ"/>
</dbReference>